<gene>
    <name evidence="2" type="ORF">DFP76_105373</name>
</gene>
<dbReference type="EMBL" id="QNRF01000005">
    <property type="protein sequence ID" value="RBO82898.1"/>
    <property type="molecule type" value="Genomic_DNA"/>
</dbReference>
<dbReference type="InterPro" id="IPR029058">
    <property type="entry name" value="AB_hydrolase_fold"/>
</dbReference>
<protein>
    <recommendedName>
        <fullName evidence="1">KANL3/Tex30 alpha/beta hydrolase-like domain-containing protein</fullName>
    </recommendedName>
</protein>
<organism evidence="2 3">
    <name type="scientific">Marinomonas aquiplantarum</name>
    <dbReference type="NCBI Taxonomy" id="491951"/>
    <lineage>
        <taxon>Bacteria</taxon>
        <taxon>Pseudomonadati</taxon>
        <taxon>Pseudomonadota</taxon>
        <taxon>Gammaproteobacteria</taxon>
        <taxon>Oceanospirillales</taxon>
        <taxon>Oceanospirillaceae</taxon>
        <taxon>Marinomonas</taxon>
    </lineage>
</organism>
<dbReference type="SUPFAM" id="SSF53474">
    <property type="entry name" value="alpha/beta-Hydrolases"/>
    <property type="match status" value="1"/>
</dbReference>
<accession>A0A366D0V6</accession>
<feature type="domain" description="KANL3/Tex30 alpha/beta hydrolase-like" evidence="1">
    <location>
        <begin position="6"/>
        <end position="189"/>
    </location>
</feature>
<evidence type="ECO:0000313" key="2">
    <source>
        <dbReference type="EMBL" id="RBO82898.1"/>
    </source>
</evidence>
<dbReference type="InterPro" id="IPR026555">
    <property type="entry name" value="NSL3/Tex30"/>
</dbReference>
<dbReference type="OrthoDB" id="652634at2"/>
<evidence type="ECO:0000313" key="3">
    <source>
        <dbReference type="Proteomes" id="UP000252086"/>
    </source>
</evidence>
<dbReference type="RefSeq" id="WP_113874839.1">
    <property type="nucleotide sequence ID" value="NZ_QNRF01000005.1"/>
</dbReference>
<dbReference type="Pfam" id="PF20408">
    <property type="entry name" value="Abhydrolase_11"/>
    <property type="match status" value="1"/>
</dbReference>
<dbReference type="InterPro" id="IPR046879">
    <property type="entry name" value="KANL3/Tex30_Abhydrolase"/>
</dbReference>
<dbReference type="Proteomes" id="UP000252086">
    <property type="component" value="Unassembled WGS sequence"/>
</dbReference>
<keyword evidence="3" id="KW-1185">Reference proteome</keyword>
<dbReference type="PANTHER" id="PTHR13136">
    <property type="entry name" value="TESTIS DEVELOPMENT PROTEIN PRTD"/>
    <property type="match status" value="1"/>
</dbReference>
<dbReference type="Gene3D" id="3.40.50.1820">
    <property type="entry name" value="alpha/beta hydrolase"/>
    <property type="match status" value="1"/>
</dbReference>
<sequence length="198" mass="22405">MTLPIYLAHGAGAGHQSDFLIQLRQALQNASSFQVAPITFGYMKQQETTGKRRPPTQFKTLVEEYENAIPIDTACVVSGKSMGGRVATQLSQLDQVKAIVCYGFPFYPPRKPEKHRLSFLENIEKPCLILQGTRDSLGNLDWVSQQELPENVEIHWVEGADHDFKVLKKYNKTQTEVIEEIAKITTEWLQTKQILSSL</sequence>
<evidence type="ECO:0000259" key="1">
    <source>
        <dbReference type="Pfam" id="PF20408"/>
    </source>
</evidence>
<reference evidence="2 3" key="1">
    <citation type="submission" date="2018-06" db="EMBL/GenBank/DDBJ databases">
        <title>Genomic Encyclopedia of Type Strains, Phase III (KMG-III): the genomes of soil and plant-associated and newly described type strains.</title>
        <authorList>
            <person name="Whitman W."/>
        </authorList>
    </citation>
    <scope>NUCLEOTIDE SEQUENCE [LARGE SCALE GENOMIC DNA]</scope>
    <source>
        <strain evidence="2 3">CECT 7732</strain>
    </source>
</reference>
<name>A0A366D0V6_9GAMM</name>
<comment type="caution">
    <text evidence="2">The sequence shown here is derived from an EMBL/GenBank/DDBJ whole genome shotgun (WGS) entry which is preliminary data.</text>
</comment>
<dbReference type="PANTHER" id="PTHR13136:SF11">
    <property type="entry name" value="TESTIS-EXPRESSED PROTEIN 30"/>
    <property type="match status" value="1"/>
</dbReference>
<proteinExistence type="predicted"/>
<dbReference type="AlphaFoldDB" id="A0A366D0V6"/>